<dbReference type="EC" id="2.9.1.1" evidence="8"/>
<dbReference type="InterPro" id="IPR004534">
    <property type="entry name" value="SelA_trans"/>
</dbReference>
<sequence length="473" mass="52245">MESQNELLRSLPKIDECILWLESVMDEYVPHRIIKECVQKVIDRERKSILAGEKQHLVIKSRGDWEKLFIQSIRKKMTANFRRVINGTGVIVHTNLGRSLLPDAALEALGMVGGYYSNLEFDLETGRRGSRYSLVEDLICELTGAESAIVVNNNAAAVLLVLDTLAKGTEVIVSRGQLVEIGGSFRIPDVMAKSGADLVEVGATNRTHLHDYEQAITERTSMLLKVHTSNFRMIGFTSEVSGEDLSALAKKHGLVTMEDLGSGSLLDLSPYGLEKEPTVQEAVKAGIDVVTFSGDKLLGGPQAGVIVGSREVIGKVKKNPLNRALRIDKFTLAALETILRYYYDTNNALESIPTLKMLTEHPDIIKERAEAITGKIRNDLSGQCDVTIGATVSKVGGGAMPECKLASWAVELQPKTMSISMMEKSFRQLRMPIIGRVESEKFLLDARTIQDREISELADLIRDFFRTDVIENA</sequence>
<feature type="modified residue" description="N6-(pyridoxal phosphate)lysine" evidence="8 9">
    <location>
        <position position="296"/>
    </location>
</feature>
<accession>A0A1M7YGB3</accession>
<keyword evidence="11" id="KW-1185">Reference proteome</keyword>
<keyword evidence="6 8" id="KW-0711">Selenium</keyword>
<dbReference type="Pfam" id="PF03841">
    <property type="entry name" value="SelA"/>
    <property type="match status" value="1"/>
</dbReference>
<dbReference type="InterPro" id="IPR015421">
    <property type="entry name" value="PyrdxlP-dep_Trfase_major"/>
</dbReference>
<dbReference type="InterPro" id="IPR018319">
    <property type="entry name" value="SelA-like"/>
</dbReference>
<evidence type="ECO:0000313" key="11">
    <source>
        <dbReference type="Proteomes" id="UP000184603"/>
    </source>
</evidence>
<dbReference type="GO" id="GO:0005737">
    <property type="term" value="C:cytoplasm"/>
    <property type="evidence" value="ECO:0007669"/>
    <property type="project" value="UniProtKB-SubCell"/>
</dbReference>
<evidence type="ECO:0000256" key="2">
    <source>
        <dbReference type="ARBA" id="ARBA00022490"/>
    </source>
</evidence>
<dbReference type="AlphaFoldDB" id="A0A1M7YGB3"/>
<name>A0A1M7YGB3_9BACT</name>
<comment type="function">
    <text evidence="8">Converts seryl-tRNA(Sec) to selenocysteinyl-tRNA(Sec) required for selenoprotein biosynthesis.</text>
</comment>
<dbReference type="UniPathway" id="UPA00906">
    <property type="reaction ID" value="UER00896"/>
</dbReference>
<dbReference type="SUPFAM" id="SSF53383">
    <property type="entry name" value="PLP-dependent transferases"/>
    <property type="match status" value="1"/>
</dbReference>
<dbReference type="OrthoDB" id="9787096at2"/>
<keyword evidence="5 8" id="KW-0648">Protein biosynthesis</keyword>
<dbReference type="HAMAP" id="MF_00423">
    <property type="entry name" value="SelA"/>
    <property type="match status" value="1"/>
</dbReference>
<evidence type="ECO:0000256" key="6">
    <source>
        <dbReference type="ARBA" id="ARBA00023266"/>
    </source>
</evidence>
<evidence type="ECO:0000256" key="1">
    <source>
        <dbReference type="ARBA" id="ARBA00001933"/>
    </source>
</evidence>
<dbReference type="Gene3D" id="3.40.640.10">
    <property type="entry name" value="Type I PLP-dependent aspartate aminotransferase-like (Major domain)"/>
    <property type="match status" value="1"/>
</dbReference>
<dbReference type="Gene3D" id="3.90.1150.180">
    <property type="match status" value="1"/>
</dbReference>
<proteinExistence type="inferred from homology"/>
<comment type="subcellular location">
    <subcellularLocation>
        <location evidence="8">Cytoplasm</location>
    </subcellularLocation>
</comment>
<dbReference type="STRING" id="1121416.SAMN02745220_04159"/>
<dbReference type="GO" id="GO:0001717">
    <property type="term" value="P:conversion of seryl-tRNAsec to selenocys-tRNAsec"/>
    <property type="evidence" value="ECO:0007669"/>
    <property type="project" value="UniProtKB-UniRule"/>
</dbReference>
<evidence type="ECO:0000256" key="5">
    <source>
        <dbReference type="ARBA" id="ARBA00022917"/>
    </source>
</evidence>
<reference evidence="10 11" key="1">
    <citation type="submission" date="2016-12" db="EMBL/GenBank/DDBJ databases">
        <authorList>
            <person name="Song W.-J."/>
            <person name="Kurnit D.M."/>
        </authorList>
    </citation>
    <scope>NUCLEOTIDE SEQUENCE [LARGE SCALE GENOMIC DNA]</scope>
    <source>
        <strain evidence="10 11">DSM 18488</strain>
    </source>
</reference>
<keyword evidence="3 8" id="KW-0808">Transferase</keyword>
<evidence type="ECO:0000256" key="3">
    <source>
        <dbReference type="ARBA" id="ARBA00022679"/>
    </source>
</evidence>
<evidence type="ECO:0000256" key="7">
    <source>
        <dbReference type="ARBA" id="ARBA00044507"/>
    </source>
</evidence>
<dbReference type="EMBL" id="FRFE01000027">
    <property type="protein sequence ID" value="SHO51687.1"/>
    <property type="molecule type" value="Genomic_DNA"/>
</dbReference>
<evidence type="ECO:0000256" key="8">
    <source>
        <dbReference type="HAMAP-Rule" id="MF_00423"/>
    </source>
</evidence>
<comment type="cofactor">
    <cofactor evidence="1 8 9">
        <name>pyridoxal 5'-phosphate</name>
        <dbReference type="ChEBI" id="CHEBI:597326"/>
    </cofactor>
</comment>
<dbReference type="PANTHER" id="PTHR32328:SF0">
    <property type="entry name" value="L-SERYL-TRNA(SEC) SELENIUM TRANSFERASE"/>
    <property type="match status" value="1"/>
</dbReference>
<comment type="similarity">
    <text evidence="7 8">Belongs to the SelA family.</text>
</comment>
<comment type="catalytic activity">
    <reaction evidence="8">
        <text>L-seryl-tRNA(Sec) + selenophosphate + H(+) = L-selenocysteinyl-tRNA(Sec) + phosphate</text>
        <dbReference type="Rhea" id="RHEA:22728"/>
        <dbReference type="Rhea" id="RHEA-COMP:9742"/>
        <dbReference type="Rhea" id="RHEA-COMP:9743"/>
        <dbReference type="ChEBI" id="CHEBI:15378"/>
        <dbReference type="ChEBI" id="CHEBI:16144"/>
        <dbReference type="ChEBI" id="CHEBI:43474"/>
        <dbReference type="ChEBI" id="CHEBI:78533"/>
        <dbReference type="ChEBI" id="CHEBI:78573"/>
        <dbReference type="EC" id="2.9.1.1"/>
    </reaction>
</comment>
<keyword evidence="4 8" id="KW-0663">Pyridoxal phosphate</keyword>
<dbReference type="RefSeq" id="WP_073615579.1">
    <property type="nucleotide sequence ID" value="NZ_FRFE01000027.1"/>
</dbReference>
<protein>
    <recommendedName>
        <fullName evidence="8">L-seryl-tRNA(Sec) selenium transferase</fullName>
        <ecNumber evidence="8">2.9.1.1</ecNumber>
    </recommendedName>
    <alternativeName>
        <fullName evidence="8">Selenocysteine synthase</fullName>
        <shortName evidence="8">Sec synthase</shortName>
    </alternativeName>
    <alternativeName>
        <fullName evidence="8">Selenocysteinyl-tRNA(Sec) synthase</fullName>
    </alternativeName>
</protein>
<evidence type="ECO:0000256" key="4">
    <source>
        <dbReference type="ARBA" id="ARBA00022898"/>
    </source>
</evidence>
<evidence type="ECO:0000313" key="10">
    <source>
        <dbReference type="EMBL" id="SHO51687.1"/>
    </source>
</evidence>
<dbReference type="InterPro" id="IPR015424">
    <property type="entry name" value="PyrdxlP-dep_Trfase"/>
</dbReference>
<comment type="pathway">
    <text evidence="8">Aminoacyl-tRNA biosynthesis; selenocysteinyl-tRNA(Sec) biosynthesis; selenocysteinyl-tRNA(Sec) from L-seryl-tRNA(Sec) (bacterial route): step 1/1.</text>
</comment>
<gene>
    <name evidence="8" type="primary">selA</name>
    <name evidence="10" type="ORF">SAMN02745220_04159</name>
</gene>
<organism evidence="10 11">
    <name type="scientific">Desulfopila aestuarii DSM 18488</name>
    <dbReference type="NCBI Taxonomy" id="1121416"/>
    <lineage>
        <taxon>Bacteria</taxon>
        <taxon>Pseudomonadati</taxon>
        <taxon>Thermodesulfobacteriota</taxon>
        <taxon>Desulfobulbia</taxon>
        <taxon>Desulfobulbales</taxon>
        <taxon>Desulfocapsaceae</taxon>
        <taxon>Desulfopila</taxon>
    </lineage>
</organism>
<evidence type="ECO:0000256" key="9">
    <source>
        <dbReference type="PIRSR" id="PIRSR618319-50"/>
    </source>
</evidence>
<dbReference type="NCBIfam" id="TIGR00474">
    <property type="entry name" value="selA"/>
    <property type="match status" value="1"/>
</dbReference>
<dbReference type="PANTHER" id="PTHR32328">
    <property type="entry name" value="L-SERYL-TRNA(SEC) SELENIUM TRANSFERASE"/>
    <property type="match status" value="1"/>
</dbReference>
<dbReference type="Proteomes" id="UP000184603">
    <property type="component" value="Unassembled WGS sequence"/>
</dbReference>
<dbReference type="GO" id="GO:0004125">
    <property type="term" value="F:L-seryl-tRNA(Sec) selenium transferase activity"/>
    <property type="evidence" value="ECO:0007669"/>
    <property type="project" value="UniProtKB-UniRule"/>
</dbReference>
<dbReference type="GO" id="GO:0001514">
    <property type="term" value="P:selenocysteine incorporation"/>
    <property type="evidence" value="ECO:0007669"/>
    <property type="project" value="UniProtKB-UniRule"/>
</dbReference>
<keyword evidence="2 8" id="KW-0963">Cytoplasm</keyword>